<gene>
    <name evidence="1" type="ORF">GZ77_07340</name>
</gene>
<evidence type="ECO:0000313" key="2">
    <source>
        <dbReference type="Proteomes" id="UP000028006"/>
    </source>
</evidence>
<dbReference type="AlphaFoldDB" id="A0A081N705"/>
<reference evidence="1 2" key="1">
    <citation type="submission" date="2014-06" db="EMBL/GenBank/DDBJ databases">
        <title>Whole Genome Sequences of Three Symbiotic Endozoicomonas Bacteria.</title>
        <authorList>
            <person name="Neave M.J."/>
            <person name="Apprill A."/>
            <person name="Voolstra C.R."/>
        </authorList>
    </citation>
    <scope>NUCLEOTIDE SEQUENCE [LARGE SCALE GENOMIC DNA]</scope>
    <source>
        <strain evidence="1 2">LMG 24815</strain>
    </source>
</reference>
<proteinExistence type="predicted"/>
<protein>
    <submittedName>
        <fullName evidence="1">Uncharacterized protein</fullName>
    </submittedName>
</protein>
<accession>A0A081N705</accession>
<dbReference type="EMBL" id="JOKG01000002">
    <property type="protein sequence ID" value="KEQ14228.1"/>
    <property type="molecule type" value="Genomic_DNA"/>
</dbReference>
<dbReference type="RefSeq" id="WP_034874006.1">
    <property type="nucleotide sequence ID" value="NZ_JOKG01000002.1"/>
</dbReference>
<dbReference type="Proteomes" id="UP000028006">
    <property type="component" value="Unassembled WGS sequence"/>
</dbReference>
<sequence>MKQENLIARECSWHGAVNTPACQCVARCFPAPGEESRCPGVDQCNRDLANRIRYANQPKERKK</sequence>
<evidence type="ECO:0000313" key="1">
    <source>
        <dbReference type="EMBL" id="KEQ14228.1"/>
    </source>
</evidence>
<keyword evidence="2" id="KW-1185">Reference proteome</keyword>
<name>A0A081N705_9GAMM</name>
<comment type="caution">
    <text evidence="1">The sequence shown here is derived from an EMBL/GenBank/DDBJ whole genome shotgun (WGS) entry which is preliminary data.</text>
</comment>
<organism evidence="1 2">
    <name type="scientific">Endozoicomonas montiporae</name>
    <dbReference type="NCBI Taxonomy" id="1027273"/>
    <lineage>
        <taxon>Bacteria</taxon>
        <taxon>Pseudomonadati</taxon>
        <taxon>Pseudomonadota</taxon>
        <taxon>Gammaproteobacteria</taxon>
        <taxon>Oceanospirillales</taxon>
        <taxon>Endozoicomonadaceae</taxon>
        <taxon>Endozoicomonas</taxon>
    </lineage>
</organism>